<protein>
    <submittedName>
        <fullName evidence="1">Uncharacterized protein</fullName>
    </submittedName>
</protein>
<dbReference type="Proteomes" id="UP001230649">
    <property type="component" value="Unassembled WGS sequence"/>
</dbReference>
<reference evidence="1" key="1">
    <citation type="submission" date="2023-04" db="EMBL/GenBank/DDBJ databases">
        <title>Draft Genome sequencing of Naganishia species isolated from polar environments using Oxford Nanopore Technology.</title>
        <authorList>
            <person name="Leo P."/>
            <person name="Venkateswaran K."/>
        </authorList>
    </citation>
    <scope>NUCLEOTIDE SEQUENCE</scope>
    <source>
        <strain evidence="1">MNA-CCFEE 5262</strain>
    </source>
</reference>
<sequence length="361" mass="39224">MPPRAHVTDPAKLLPPILRLLEQIPPDAYSAQQKARTTAARLLASAHYDSTIEVLFGSAKELLKLREWGSGCDLAVYLVQAYEKGEIEVTDESKGMQGSEVVTIILIPGKARLMQLLALIDGEGPWRKKVADAAIKWSSDLGDCPTGDPDMHKHLGELYYKDRQFPQAEHHLLASCKRDAASMLADMMFEWSDKGARDPGAFACRVILPYLSLTPPAILPAKTFMNRYLSLLSAHNPAFITSNLTAPESSTSTPFEVSLTVSPSLNFLQLAILTVQRAPAEGVSGVQARGTTGGVGKEWESLVRRYKGMGPLLNDEAVQEALLHISTTAFKIPPPRPTGGNDMLQNLMGSLFGGGAPPLRR</sequence>
<evidence type="ECO:0000313" key="2">
    <source>
        <dbReference type="Proteomes" id="UP001230649"/>
    </source>
</evidence>
<gene>
    <name evidence="1" type="ORF">QFC20_006426</name>
</gene>
<keyword evidence="2" id="KW-1185">Reference proteome</keyword>
<dbReference type="EMBL" id="JASBWS010000113">
    <property type="protein sequence ID" value="KAJ9096483.1"/>
    <property type="molecule type" value="Genomic_DNA"/>
</dbReference>
<organism evidence="1 2">
    <name type="scientific">Naganishia adeliensis</name>
    <dbReference type="NCBI Taxonomy" id="92952"/>
    <lineage>
        <taxon>Eukaryota</taxon>
        <taxon>Fungi</taxon>
        <taxon>Dikarya</taxon>
        <taxon>Basidiomycota</taxon>
        <taxon>Agaricomycotina</taxon>
        <taxon>Tremellomycetes</taxon>
        <taxon>Filobasidiales</taxon>
        <taxon>Filobasidiaceae</taxon>
        <taxon>Naganishia</taxon>
    </lineage>
</organism>
<evidence type="ECO:0000313" key="1">
    <source>
        <dbReference type="EMBL" id="KAJ9096483.1"/>
    </source>
</evidence>
<accession>A0ACC2VBN5</accession>
<name>A0ACC2VBN5_9TREE</name>
<comment type="caution">
    <text evidence="1">The sequence shown here is derived from an EMBL/GenBank/DDBJ whole genome shotgun (WGS) entry which is preliminary data.</text>
</comment>
<proteinExistence type="predicted"/>